<dbReference type="Gene3D" id="3.50.30.40">
    <property type="entry name" value="Ribonuclease E inhibitor RraA/RraA-like"/>
    <property type="match status" value="1"/>
</dbReference>
<sequence>MCALYIDERFIYEISGEKMNKYLQLLEKAYSGIVFDVLRSFGHPNCVLPDTIRPLNLEHSIVGPAFTVEGQANSDLTEHESLTQWCQMLSKAPKGHIVICQPNDGNVAHMGELSSETFVYKGVTGYIVDGGCRDSGFITKTGFPVWSKYYTPRDVVGCWQPTAFNQPITIGGVEIKANDIIFADRDGVVVIPSDLLEQVANKVDELIHTENKVRTAILSGTDPVDAYLKYGKF</sequence>
<proteinExistence type="predicted"/>
<keyword evidence="1" id="KW-0460">Magnesium</keyword>
<dbReference type="CDD" id="cd16841">
    <property type="entry name" value="RraA_family"/>
    <property type="match status" value="1"/>
</dbReference>
<dbReference type="GO" id="GO:0008168">
    <property type="term" value="F:methyltransferase activity"/>
    <property type="evidence" value="ECO:0007669"/>
    <property type="project" value="UniProtKB-KW"/>
</dbReference>
<keyword evidence="3" id="KW-1185">Reference proteome</keyword>
<dbReference type="Proteomes" id="UP000061457">
    <property type="component" value="Chromosome I"/>
</dbReference>
<dbReference type="KEGG" id="pphe:PP2015_2368"/>
<feature type="binding site" evidence="1">
    <location>
        <position position="134"/>
    </location>
    <ligand>
        <name>Mg(2+)</name>
        <dbReference type="ChEBI" id="CHEBI:18420"/>
    </ligand>
</feature>
<dbReference type="GO" id="GO:0032259">
    <property type="term" value="P:methylation"/>
    <property type="evidence" value="ECO:0007669"/>
    <property type="project" value="UniProtKB-KW"/>
</dbReference>
<dbReference type="PANTHER" id="PTHR33254">
    <property type="entry name" value="4-HYDROXY-4-METHYL-2-OXOGLUTARATE ALDOLASE 3-RELATED"/>
    <property type="match status" value="1"/>
</dbReference>
<dbReference type="EMBL" id="CP013187">
    <property type="protein sequence ID" value="ALO42861.1"/>
    <property type="molecule type" value="Genomic_DNA"/>
</dbReference>
<dbReference type="PANTHER" id="PTHR33254:SF16">
    <property type="entry name" value="BLR3842 PROTEIN"/>
    <property type="match status" value="1"/>
</dbReference>
<dbReference type="PATRIC" id="fig|161398.10.peg.2415"/>
<protein>
    <submittedName>
        <fullName evidence="2">Dimethylmenaquinone methyltransferase</fullName>
    </submittedName>
</protein>
<dbReference type="SUPFAM" id="SSF89562">
    <property type="entry name" value="RraA-like"/>
    <property type="match status" value="1"/>
</dbReference>
<keyword evidence="1" id="KW-0479">Metal-binding</keyword>
<evidence type="ECO:0000313" key="2">
    <source>
        <dbReference type="EMBL" id="ALO42861.1"/>
    </source>
</evidence>
<name>A0A0S2K3P0_9GAMM</name>
<reference evidence="2 3" key="1">
    <citation type="submission" date="2015-11" db="EMBL/GenBank/DDBJ databases">
        <authorList>
            <person name="Zhang Y."/>
            <person name="Guo Z."/>
        </authorList>
    </citation>
    <scope>NUCLEOTIDE SEQUENCE [LARGE SCALE GENOMIC DNA]</scope>
    <source>
        <strain evidence="2 3">KCTC 12086</strain>
    </source>
</reference>
<comment type="cofactor">
    <cofactor evidence="1">
        <name>Mg(2+)</name>
        <dbReference type="ChEBI" id="CHEBI:18420"/>
    </cofactor>
</comment>
<accession>A0A0S2K3P0</accession>
<dbReference type="STRING" id="161398.PP2015_2368"/>
<evidence type="ECO:0000313" key="3">
    <source>
        <dbReference type="Proteomes" id="UP000061457"/>
    </source>
</evidence>
<keyword evidence="2" id="KW-0808">Transferase</keyword>
<dbReference type="Pfam" id="PF03737">
    <property type="entry name" value="RraA-like"/>
    <property type="match status" value="1"/>
</dbReference>
<dbReference type="InterPro" id="IPR036704">
    <property type="entry name" value="RraA/RraA-like_sf"/>
</dbReference>
<organism evidence="2 3">
    <name type="scientific">Pseudoalteromonas phenolica</name>
    <dbReference type="NCBI Taxonomy" id="161398"/>
    <lineage>
        <taxon>Bacteria</taxon>
        <taxon>Pseudomonadati</taxon>
        <taxon>Pseudomonadota</taxon>
        <taxon>Gammaproteobacteria</taxon>
        <taxon>Alteromonadales</taxon>
        <taxon>Pseudoalteromonadaceae</taxon>
        <taxon>Pseudoalteromonas</taxon>
    </lineage>
</organism>
<feature type="binding site" evidence="1">
    <location>
        <position position="133"/>
    </location>
    <ligand>
        <name>substrate</name>
    </ligand>
</feature>
<keyword evidence="2" id="KW-0489">Methyltransferase</keyword>
<dbReference type="AlphaFoldDB" id="A0A0S2K3P0"/>
<evidence type="ECO:0000256" key="1">
    <source>
        <dbReference type="PIRSR" id="PIRSR605493-1"/>
    </source>
</evidence>
<dbReference type="InterPro" id="IPR005493">
    <property type="entry name" value="RraA/RraA-like"/>
</dbReference>
<gene>
    <name evidence="2" type="ORF">PP2015_2368</name>
</gene>
<dbReference type="GO" id="GO:0046872">
    <property type="term" value="F:metal ion binding"/>
    <property type="evidence" value="ECO:0007669"/>
    <property type="project" value="UniProtKB-KW"/>
</dbReference>